<dbReference type="InterPro" id="IPR010290">
    <property type="entry name" value="TM_effector"/>
</dbReference>
<proteinExistence type="predicted"/>
<dbReference type="STRING" id="1164594.SAMN05216204_11683"/>
<evidence type="ECO:0000256" key="5">
    <source>
        <dbReference type="ARBA" id="ARBA00022989"/>
    </source>
</evidence>
<gene>
    <name evidence="10" type="ORF">SAMN05216204_11683</name>
</gene>
<feature type="region of interest" description="Disordered" evidence="7">
    <location>
        <begin position="1"/>
        <end position="25"/>
    </location>
</feature>
<feature type="transmembrane region" description="Helical" evidence="8">
    <location>
        <begin position="48"/>
        <end position="70"/>
    </location>
</feature>
<sequence>MDSASTYTVQTMPPPSTSLPQIPASPAPAARRKVALTRPLRHARYRNLWLANMVSNMGTWIQTFASAWLVASLSGSASVTSLVQTATYVPIFLFALLSGVVADAVHRPAFLFYCNLYMALCAATMAILVTTGMVASTPVLVLTFCIGIGTAFVWPAWQAAMSGLVDPEEVEAAATLNNLSYNLSAIAGPALGGVLFGWIGPSALFLANALSFAGLLFVYWSWWRERAPQAIVREGFGARLRCGLRTALGCPRYRRILRNVCSVFFSTIAFASLLPVFVRDVLYLRSSTFGTLMSCLGGGAVIAAFFLPQVRARVDKSAVLAGALVVYGMMLVAMSLTTSLALLAPLIVCGGMAWSATVSTLNAAAQLSFPPEVRARTLSIYLFVMSGGYVAGSLVWGQVADMWGVRTALGAAGACVLANALAVATGNRRTPL</sequence>
<dbReference type="Pfam" id="PF05977">
    <property type="entry name" value="MFS_3"/>
    <property type="match status" value="1"/>
</dbReference>
<accession>A0A1I1PNM2</accession>
<feature type="transmembrane region" description="Helical" evidence="8">
    <location>
        <begin position="377"/>
        <end position="397"/>
    </location>
</feature>
<evidence type="ECO:0000313" key="11">
    <source>
        <dbReference type="Proteomes" id="UP000198639"/>
    </source>
</evidence>
<feature type="transmembrane region" description="Helical" evidence="8">
    <location>
        <begin position="319"/>
        <end position="336"/>
    </location>
</feature>
<feature type="transmembrane region" description="Helical" evidence="8">
    <location>
        <begin position="256"/>
        <end position="277"/>
    </location>
</feature>
<keyword evidence="4 8" id="KW-0812">Transmembrane</keyword>
<name>A0A1I1PNM2_9BURK</name>
<feature type="compositionally biased region" description="Polar residues" evidence="7">
    <location>
        <begin position="1"/>
        <end position="11"/>
    </location>
</feature>
<dbReference type="PROSITE" id="PS50850">
    <property type="entry name" value="MFS"/>
    <property type="match status" value="1"/>
</dbReference>
<keyword evidence="6 8" id="KW-0472">Membrane</keyword>
<feature type="transmembrane region" description="Helical" evidence="8">
    <location>
        <begin position="403"/>
        <end position="424"/>
    </location>
</feature>
<feature type="transmembrane region" description="Helical" evidence="8">
    <location>
        <begin position="135"/>
        <end position="157"/>
    </location>
</feature>
<evidence type="ECO:0000256" key="2">
    <source>
        <dbReference type="ARBA" id="ARBA00022448"/>
    </source>
</evidence>
<evidence type="ECO:0000259" key="9">
    <source>
        <dbReference type="PROSITE" id="PS50850"/>
    </source>
</evidence>
<keyword evidence="2" id="KW-0813">Transport</keyword>
<dbReference type="GO" id="GO:0005886">
    <property type="term" value="C:plasma membrane"/>
    <property type="evidence" value="ECO:0007669"/>
    <property type="project" value="UniProtKB-SubCell"/>
</dbReference>
<dbReference type="GO" id="GO:0022857">
    <property type="term" value="F:transmembrane transporter activity"/>
    <property type="evidence" value="ECO:0007669"/>
    <property type="project" value="InterPro"/>
</dbReference>
<feature type="transmembrane region" description="Helical" evidence="8">
    <location>
        <begin position="178"/>
        <end position="199"/>
    </location>
</feature>
<evidence type="ECO:0000313" key="10">
    <source>
        <dbReference type="EMBL" id="SFD11376.1"/>
    </source>
</evidence>
<comment type="subcellular location">
    <subcellularLocation>
        <location evidence="1">Cell membrane</location>
        <topology evidence="1">Multi-pass membrane protein</topology>
    </subcellularLocation>
</comment>
<dbReference type="SUPFAM" id="SSF103473">
    <property type="entry name" value="MFS general substrate transporter"/>
    <property type="match status" value="1"/>
</dbReference>
<dbReference type="RefSeq" id="WP_229408903.1">
    <property type="nucleotide sequence ID" value="NZ_FOLD01000016.1"/>
</dbReference>
<dbReference type="PANTHER" id="PTHR23513">
    <property type="entry name" value="INTEGRAL MEMBRANE EFFLUX PROTEIN-RELATED"/>
    <property type="match status" value="1"/>
</dbReference>
<feature type="transmembrane region" description="Helical" evidence="8">
    <location>
        <begin position="342"/>
        <end position="365"/>
    </location>
</feature>
<organism evidence="10 11">
    <name type="scientific">Massilia yuzhufengensis</name>
    <dbReference type="NCBI Taxonomy" id="1164594"/>
    <lineage>
        <taxon>Bacteria</taxon>
        <taxon>Pseudomonadati</taxon>
        <taxon>Pseudomonadota</taxon>
        <taxon>Betaproteobacteria</taxon>
        <taxon>Burkholderiales</taxon>
        <taxon>Oxalobacteraceae</taxon>
        <taxon>Telluria group</taxon>
        <taxon>Massilia</taxon>
    </lineage>
</organism>
<feature type="transmembrane region" description="Helical" evidence="8">
    <location>
        <begin position="289"/>
        <end position="307"/>
    </location>
</feature>
<keyword evidence="5 8" id="KW-1133">Transmembrane helix</keyword>
<keyword evidence="11" id="KW-1185">Reference proteome</keyword>
<evidence type="ECO:0000256" key="1">
    <source>
        <dbReference type="ARBA" id="ARBA00004651"/>
    </source>
</evidence>
<feature type="transmembrane region" description="Helical" evidence="8">
    <location>
        <begin position="109"/>
        <end position="129"/>
    </location>
</feature>
<dbReference type="EMBL" id="FOLD01000016">
    <property type="protein sequence ID" value="SFD11376.1"/>
    <property type="molecule type" value="Genomic_DNA"/>
</dbReference>
<evidence type="ECO:0000256" key="3">
    <source>
        <dbReference type="ARBA" id="ARBA00022475"/>
    </source>
</evidence>
<feature type="domain" description="Major facilitator superfamily (MFS) profile" evidence="9">
    <location>
        <begin position="44"/>
        <end position="431"/>
    </location>
</feature>
<reference evidence="11" key="1">
    <citation type="submission" date="2016-10" db="EMBL/GenBank/DDBJ databases">
        <authorList>
            <person name="Varghese N."/>
            <person name="Submissions S."/>
        </authorList>
    </citation>
    <scope>NUCLEOTIDE SEQUENCE [LARGE SCALE GENOMIC DNA]</scope>
    <source>
        <strain evidence="11">CGMCC 1.12041</strain>
    </source>
</reference>
<dbReference type="InterPro" id="IPR020846">
    <property type="entry name" value="MFS_dom"/>
</dbReference>
<feature type="transmembrane region" description="Helical" evidence="8">
    <location>
        <begin position="82"/>
        <end position="102"/>
    </location>
</feature>
<evidence type="ECO:0000256" key="8">
    <source>
        <dbReference type="SAM" id="Phobius"/>
    </source>
</evidence>
<evidence type="ECO:0000256" key="7">
    <source>
        <dbReference type="SAM" id="MobiDB-lite"/>
    </source>
</evidence>
<feature type="transmembrane region" description="Helical" evidence="8">
    <location>
        <begin position="205"/>
        <end position="223"/>
    </location>
</feature>
<keyword evidence="3" id="KW-1003">Cell membrane</keyword>
<dbReference type="PANTHER" id="PTHR23513:SF11">
    <property type="entry name" value="STAPHYLOFERRIN A TRANSPORTER"/>
    <property type="match status" value="1"/>
</dbReference>
<dbReference type="InterPro" id="IPR036259">
    <property type="entry name" value="MFS_trans_sf"/>
</dbReference>
<dbReference type="Proteomes" id="UP000198639">
    <property type="component" value="Unassembled WGS sequence"/>
</dbReference>
<evidence type="ECO:0000256" key="4">
    <source>
        <dbReference type="ARBA" id="ARBA00022692"/>
    </source>
</evidence>
<protein>
    <submittedName>
        <fullName evidence="10">Predicted arabinose efflux permease, MFS family</fullName>
    </submittedName>
</protein>
<dbReference type="Gene3D" id="1.20.1250.20">
    <property type="entry name" value="MFS general substrate transporter like domains"/>
    <property type="match status" value="1"/>
</dbReference>
<evidence type="ECO:0000256" key="6">
    <source>
        <dbReference type="ARBA" id="ARBA00023136"/>
    </source>
</evidence>
<dbReference type="AlphaFoldDB" id="A0A1I1PNM2"/>
<dbReference type="CDD" id="cd06173">
    <property type="entry name" value="MFS_MefA_like"/>
    <property type="match status" value="1"/>
</dbReference>